<dbReference type="GO" id="GO:0005794">
    <property type="term" value="C:Golgi apparatus"/>
    <property type="evidence" value="ECO:0007669"/>
    <property type="project" value="TreeGrafter"/>
</dbReference>
<comment type="caution">
    <text evidence="10">The sequence shown here is derived from an EMBL/GenBank/DDBJ whole genome shotgun (WGS) entry which is preliminary data.</text>
</comment>
<evidence type="ECO:0000256" key="3">
    <source>
        <dbReference type="ARBA" id="ARBA00022676"/>
    </source>
</evidence>
<evidence type="ECO:0000256" key="1">
    <source>
        <dbReference type="ARBA" id="ARBA00004606"/>
    </source>
</evidence>
<dbReference type="GO" id="GO:0016020">
    <property type="term" value="C:membrane"/>
    <property type="evidence" value="ECO:0007669"/>
    <property type="project" value="UniProtKB-SubCell"/>
</dbReference>
<dbReference type="OrthoDB" id="430354at2759"/>
<dbReference type="GO" id="GO:0006493">
    <property type="term" value="P:protein O-linked glycosylation"/>
    <property type="evidence" value="ECO:0007669"/>
    <property type="project" value="TreeGrafter"/>
</dbReference>
<dbReference type="PANTHER" id="PTHR31392:SF1">
    <property type="entry name" value="ALPHA-1,3-MANNOSYLTRANSFERASE MNN1-RELATED"/>
    <property type="match status" value="1"/>
</dbReference>
<dbReference type="InterPro" id="IPR022751">
    <property type="entry name" value="Alpha_mannosyltransferase"/>
</dbReference>
<evidence type="ECO:0000256" key="4">
    <source>
        <dbReference type="ARBA" id="ARBA00022679"/>
    </source>
</evidence>
<keyword evidence="3" id="KW-0328">Glycosyltransferase</keyword>
<evidence type="ECO:0000256" key="6">
    <source>
        <dbReference type="ARBA" id="ARBA00022968"/>
    </source>
</evidence>
<keyword evidence="6" id="KW-0735">Signal-anchor</keyword>
<keyword evidence="5" id="KW-0812">Transmembrane</keyword>
<protein>
    <recommendedName>
        <fullName evidence="12">Nucleotide-diphospho-sugar transferase domain-containing protein</fullName>
    </recommendedName>
</protein>
<keyword evidence="8" id="KW-0472">Membrane</keyword>
<comment type="similarity">
    <text evidence="2">Belongs to the MNN1/MNT family.</text>
</comment>
<keyword evidence="7" id="KW-1133">Transmembrane helix</keyword>
<dbReference type="Pfam" id="PF11051">
    <property type="entry name" value="Mannosyl_trans3"/>
    <property type="match status" value="1"/>
</dbReference>
<accession>A0A8T1VI88</accession>
<gene>
    <name evidence="10" type="ORF">PHYPSEUDO_006941</name>
</gene>
<keyword evidence="11" id="KW-1185">Reference proteome</keyword>
<dbReference type="EMBL" id="JAGDFM010000282">
    <property type="protein sequence ID" value="KAG7380676.1"/>
    <property type="molecule type" value="Genomic_DNA"/>
</dbReference>
<evidence type="ECO:0000313" key="11">
    <source>
        <dbReference type="Proteomes" id="UP000694044"/>
    </source>
</evidence>
<dbReference type="GO" id="GO:0000033">
    <property type="term" value="F:alpha-1,3-mannosyltransferase activity"/>
    <property type="evidence" value="ECO:0007669"/>
    <property type="project" value="TreeGrafter"/>
</dbReference>
<evidence type="ECO:0008006" key="12">
    <source>
        <dbReference type="Google" id="ProtNLM"/>
    </source>
</evidence>
<keyword evidence="9" id="KW-0325">Glycoprotein</keyword>
<evidence type="ECO:0000313" key="10">
    <source>
        <dbReference type="EMBL" id="KAG7380676.1"/>
    </source>
</evidence>
<dbReference type="AlphaFoldDB" id="A0A8T1VI88"/>
<name>A0A8T1VI88_9STRA</name>
<comment type="subcellular location">
    <subcellularLocation>
        <location evidence="1">Membrane</location>
        <topology evidence="1">Single-pass type II membrane protein</topology>
    </subcellularLocation>
</comment>
<evidence type="ECO:0000256" key="5">
    <source>
        <dbReference type="ARBA" id="ARBA00022692"/>
    </source>
</evidence>
<proteinExistence type="inferred from homology"/>
<keyword evidence="4" id="KW-0808">Transferase</keyword>
<sequence length="500" mass="56872">MLGDHWDRDRRHRWRRYRTRWRLWLLSGRSRRFLFTLTGLLLFFVALNLCQCFLSYRRRLSWSAPTLPAAQAQAFASSLWRETQRLDRATPRGIVLPLFDDIALLGFSLLLELRRLRVTLPVEIPHCGDLSLALQTKVQEQDRSVRFYDVCELAAGAATGGRGGRKLFCADLAHCHDRFRSFDVKVLAVVYSRFQEVMLLDADTLFFQSPATLWGTSKYKNTGTLFFNDRISYELSYLAKRAPSEDGQGDQGIGALHRFLAGFDVTPYGSLGVVESREEPRPQLPRRMLGLDFGFQPSAFLLSSHAWRLRSGHQMDSSLVLWNKARQPRATAILASFVSLNGLPPVPSYGDKELYWLACELAETAYAFSDFAVGTVGWDLLTDGRQNDGVLCGDALQHYPVQMNTAKGPGADVEPLYMNSDNILEWGRESRRLYRTAARPAELYPGSFTERKLLQTCPFDVTTMALAPMESMLLTQRQQLYDVVASWIDELPGTWWRSLA</sequence>
<evidence type="ECO:0000256" key="9">
    <source>
        <dbReference type="ARBA" id="ARBA00023180"/>
    </source>
</evidence>
<evidence type="ECO:0000256" key="8">
    <source>
        <dbReference type="ARBA" id="ARBA00023136"/>
    </source>
</evidence>
<evidence type="ECO:0000256" key="7">
    <source>
        <dbReference type="ARBA" id="ARBA00022989"/>
    </source>
</evidence>
<dbReference type="PANTHER" id="PTHR31392">
    <property type="entry name" value="ALPHA-1,3-MANNOSYLTRANSFERASE MNN1-RELATED"/>
    <property type="match status" value="1"/>
</dbReference>
<evidence type="ECO:0000256" key="2">
    <source>
        <dbReference type="ARBA" id="ARBA00009105"/>
    </source>
</evidence>
<dbReference type="Proteomes" id="UP000694044">
    <property type="component" value="Unassembled WGS sequence"/>
</dbReference>
<organism evidence="10 11">
    <name type="scientific">Phytophthora pseudosyringae</name>
    <dbReference type="NCBI Taxonomy" id="221518"/>
    <lineage>
        <taxon>Eukaryota</taxon>
        <taxon>Sar</taxon>
        <taxon>Stramenopiles</taxon>
        <taxon>Oomycota</taxon>
        <taxon>Peronosporomycetes</taxon>
        <taxon>Peronosporales</taxon>
        <taxon>Peronosporaceae</taxon>
        <taxon>Phytophthora</taxon>
    </lineage>
</organism>
<reference evidence="10" key="1">
    <citation type="submission" date="2021-02" db="EMBL/GenBank/DDBJ databases">
        <authorList>
            <person name="Palmer J.M."/>
        </authorList>
    </citation>
    <scope>NUCLEOTIDE SEQUENCE</scope>
    <source>
        <strain evidence="10">SCRP734</strain>
    </source>
</reference>